<dbReference type="SMART" id="SM00184">
    <property type="entry name" value="RING"/>
    <property type="match status" value="1"/>
</dbReference>
<comment type="pathway">
    <text evidence="3">Protein modification; protein ubiquitination.</text>
</comment>
<evidence type="ECO:0000256" key="14">
    <source>
        <dbReference type="PROSITE-ProRule" id="PRU00175"/>
    </source>
</evidence>
<keyword evidence="6 15" id="KW-0812">Transmembrane</keyword>
<evidence type="ECO:0000313" key="17">
    <source>
        <dbReference type="EMBL" id="KAL0923396.1"/>
    </source>
</evidence>
<dbReference type="Gene3D" id="3.30.40.10">
    <property type="entry name" value="Zinc/RING finger domain, C3HC4 (zinc finger)"/>
    <property type="match status" value="1"/>
</dbReference>
<gene>
    <name evidence="17" type="ORF">M5K25_007452</name>
</gene>
<evidence type="ECO:0000256" key="9">
    <source>
        <dbReference type="ARBA" id="ARBA00022786"/>
    </source>
</evidence>
<sequence length="212" mass="23034">MHPAISPSNFHAPPIPAANTPSTFPFLPFFIFCFLLFCFFSIFVFLDLRYYLSAVRSSVAPGGDGGGGNAMALQSIKPGLDPAIIASFPMFRYAEVRRLIEGKYGGECAVCLSEFAAGDVVRLLTVCCHAFHPGCIDSWLISNRTCPLCRSNLEAAPDEAAVRAMREVVDSGDGGEDYHVIRFDGEVEGAAGEGMEIREHVSYGRERGRAEL</sequence>
<keyword evidence="8 14" id="KW-0863">Zinc-finger</keyword>
<evidence type="ECO:0000313" key="18">
    <source>
        <dbReference type="Proteomes" id="UP001552299"/>
    </source>
</evidence>
<comment type="similarity">
    <text evidence="13">Belongs to the RING-type zinc finger family. ATL subfamily.</text>
</comment>
<dbReference type="SUPFAM" id="SSF57850">
    <property type="entry name" value="RING/U-box"/>
    <property type="match status" value="1"/>
</dbReference>
<keyword evidence="18" id="KW-1185">Reference proteome</keyword>
<evidence type="ECO:0000256" key="12">
    <source>
        <dbReference type="ARBA" id="ARBA00023136"/>
    </source>
</evidence>
<dbReference type="InterPro" id="IPR013083">
    <property type="entry name" value="Znf_RING/FYVE/PHD"/>
</dbReference>
<dbReference type="PANTHER" id="PTHR14155">
    <property type="entry name" value="RING FINGER DOMAIN-CONTAINING"/>
    <property type="match status" value="1"/>
</dbReference>
<evidence type="ECO:0000256" key="15">
    <source>
        <dbReference type="SAM" id="Phobius"/>
    </source>
</evidence>
<evidence type="ECO:0000256" key="13">
    <source>
        <dbReference type="ARBA" id="ARBA00024209"/>
    </source>
</evidence>
<evidence type="ECO:0000256" key="10">
    <source>
        <dbReference type="ARBA" id="ARBA00022833"/>
    </source>
</evidence>
<comment type="subcellular location">
    <subcellularLocation>
        <location evidence="2">Membrane</location>
        <topology evidence="2">Single-pass membrane protein</topology>
    </subcellularLocation>
</comment>
<dbReference type="EMBL" id="JANQDX010000006">
    <property type="protein sequence ID" value="KAL0923396.1"/>
    <property type="molecule type" value="Genomic_DNA"/>
</dbReference>
<evidence type="ECO:0000256" key="8">
    <source>
        <dbReference type="ARBA" id="ARBA00022771"/>
    </source>
</evidence>
<feature type="transmembrane region" description="Helical" evidence="15">
    <location>
        <begin position="26"/>
        <end position="46"/>
    </location>
</feature>
<dbReference type="GO" id="GO:0061630">
    <property type="term" value="F:ubiquitin protein ligase activity"/>
    <property type="evidence" value="ECO:0007669"/>
    <property type="project" value="UniProtKB-EC"/>
</dbReference>
<dbReference type="Pfam" id="PF13639">
    <property type="entry name" value="zf-RING_2"/>
    <property type="match status" value="1"/>
</dbReference>
<evidence type="ECO:0000256" key="6">
    <source>
        <dbReference type="ARBA" id="ARBA00022692"/>
    </source>
</evidence>
<dbReference type="EC" id="2.3.2.27" evidence="4"/>
<dbReference type="AlphaFoldDB" id="A0ABD0VKV8"/>
<dbReference type="FunFam" id="3.30.40.10:FF:000187">
    <property type="entry name" value="E3 ubiquitin-protein ligase ATL6"/>
    <property type="match status" value="1"/>
</dbReference>
<evidence type="ECO:0000256" key="11">
    <source>
        <dbReference type="ARBA" id="ARBA00022989"/>
    </source>
</evidence>
<proteinExistence type="inferred from homology"/>
<name>A0ABD0VKV8_DENTH</name>
<comment type="caution">
    <text evidence="17">The sequence shown here is derived from an EMBL/GenBank/DDBJ whole genome shotgun (WGS) entry which is preliminary data.</text>
</comment>
<keyword evidence="9" id="KW-0833">Ubl conjugation pathway</keyword>
<evidence type="ECO:0000256" key="1">
    <source>
        <dbReference type="ARBA" id="ARBA00000900"/>
    </source>
</evidence>
<accession>A0ABD0VKV8</accession>
<dbReference type="InterPro" id="IPR001841">
    <property type="entry name" value="Znf_RING"/>
</dbReference>
<evidence type="ECO:0000256" key="2">
    <source>
        <dbReference type="ARBA" id="ARBA00004167"/>
    </source>
</evidence>
<keyword evidence="11 15" id="KW-1133">Transmembrane helix</keyword>
<dbReference type="InterPro" id="IPR053238">
    <property type="entry name" value="RING-H2_zinc_finger"/>
</dbReference>
<keyword evidence="5" id="KW-0808">Transferase</keyword>
<evidence type="ECO:0000259" key="16">
    <source>
        <dbReference type="PROSITE" id="PS50089"/>
    </source>
</evidence>
<keyword evidence="12 15" id="KW-0472">Membrane</keyword>
<evidence type="ECO:0000256" key="5">
    <source>
        <dbReference type="ARBA" id="ARBA00022679"/>
    </source>
</evidence>
<evidence type="ECO:0000256" key="3">
    <source>
        <dbReference type="ARBA" id="ARBA00004906"/>
    </source>
</evidence>
<dbReference type="GO" id="GO:0008270">
    <property type="term" value="F:zinc ion binding"/>
    <property type="evidence" value="ECO:0007669"/>
    <property type="project" value="UniProtKB-KW"/>
</dbReference>
<comment type="catalytic activity">
    <reaction evidence="1">
        <text>S-ubiquitinyl-[E2 ubiquitin-conjugating enzyme]-L-cysteine + [acceptor protein]-L-lysine = [E2 ubiquitin-conjugating enzyme]-L-cysteine + N(6)-ubiquitinyl-[acceptor protein]-L-lysine.</text>
        <dbReference type="EC" id="2.3.2.27"/>
    </reaction>
</comment>
<evidence type="ECO:0000256" key="7">
    <source>
        <dbReference type="ARBA" id="ARBA00022723"/>
    </source>
</evidence>
<keyword evidence="7" id="KW-0479">Metal-binding</keyword>
<dbReference type="PROSITE" id="PS50089">
    <property type="entry name" value="ZF_RING_2"/>
    <property type="match status" value="1"/>
</dbReference>
<dbReference type="Proteomes" id="UP001552299">
    <property type="component" value="Unassembled WGS sequence"/>
</dbReference>
<evidence type="ECO:0000256" key="4">
    <source>
        <dbReference type="ARBA" id="ARBA00012483"/>
    </source>
</evidence>
<keyword evidence="10" id="KW-0862">Zinc</keyword>
<protein>
    <recommendedName>
        <fullName evidence="4">RING-type E3 ubiquitin transferase</fullName>
        <ecNumber evidence="4">2.3.2.27</ecNumber>
    </recommendedName>
</protein>
<dbReference type="PANTHER" id="PTHR14155:SF521">
    <property type="entry name" value="RING-H2 FINGER PROTEIN ATL30"/>
    <property type="match status" value="1"/>
</dbReference>
<organism evidence="17 18">
    <name type="scientific">Dendrobium thyrsiflorum</name>
    <name type="common">Pinecone-like raceme dendrobium</name>
    <name type="synonym">Orchid</name>
    <dbReference type="NCBI Taxonomy" id="117978"/>
    <lineage>
        <taxon>Eukaryota</taxon>
        <taxon>Viridiplantae</taxon>
        <taxon>Streptophyta</taxon>
        <taxon>Embryophyta</taxon>
        <taxon>Tracheophyta</taxon>
        <taxon>Spermatophyta</taxon>
        <taxon>Magnoliopsida</taxon>
        <taxon>Liliopsida</taxon>
        <taxon>Asparagales</taxon>
        <taxon>Orchidaceae</taxon>
        <taxon>Epidendroideae</taxon>
        <taxon>Malaxideae</taxon>
        <taxon>Dendrobiinae</taxon>
        <taxon>Dendrobium</taxon>
    </lineage>
</organism>
<dbReference type="CDD" id="cd16461">
    <property type="entry name" value="RING-H2_EL5-like"/>
    <property type="match status" value="1"/>
</dbReference>
<feature type="domain" description="RING-type" evidence="16">
    <location>
        <begin position="108"/>
        <end position="150"/>
    </location>
</feature>
<reference evidence="17 18" key="1">
    <citation type="journal article" date="2024" name="Plant Biotechnol. J.">
        <title>Dendrobium thyrsiflorum genome and its molecular insights into genes involved in important horticultural traits.</title>
        <authorList>
            <person name="Chen B."/>
            <person name="Wang J.Y."/>
            <person name="Zheng P.J."/>
            <person name="Li K.L."/>
            <person name="Liang Y.M."/>
            <person name="Chen X.F."/>
            <person name="Zhang C."/>
            <person name="Zhao X."/>
            <person name="He X."/>
            <person name="Zhang G.Q."/>
            <person name="Liu Z.J."/>
            <person name="Xu Q."/>
        </authorList>
    </citation>
    <scope>NUCLEOTIDE SEQUENCE [LARGE SCALE GENOMIC DNA]</scope>
    <source>
        <strain evidence="17">GZMU011</strain>
    </source>
</reference>
<dbReference type="GO" id="GO:0016020">
    <property type="term" value="C:membrane"/>
    <property type="evidence" value="ECO:0007669"/>
    <property type="project" value="UniProtKB-SubCell"/>
</dbReference>